<dbReference type="InterPro" id="IPR036396">
    <property type="entry name" value="Cyt_P450_sf"/>
</dbReference>
<dbReference type="GO" id="GO:0047748">
    <property type="term" value="F:cholestanetetraol 26-dehydrogenase activity"/>
    <property type="evidence" value="ECO:0007669"/>
    <property type="project" value="UniProtKB-EC"/>
</dbReference>
<keyword evidence="2" id="KW-0560">Oxidoreductase</keyword>
<dbReference type="KEGG" id="srn:A4G23_04428"/>
<sequence>MSDTAASPSAATPPPGCPAHASAVRLGGLEYQQTPSELYRALRREHGAVAPVLLDDDIPAWLVLGYPEVSFVTSHDELFARDSRRWNQWPHIPPDWPLLPFVGYQPSVLFTEGAEHQRRAGVITHALEGVDQFELARECRLIAEQIISAFAGRGQAELMSMYAHALPARAVLWMCGMEQGSADTEQLVDDLRISLDASEGDDPVAAYGRVGARIMRLVREKRERPGPDVTSRMLLDPAGLTDEEIVQDLISVIAAAQQPTGNWIGNTLRLLLTDERFAVNVSGGRVSVGDALNEVLWLDTPTQNFVGRWAVRDTQLGGRLIRQGDCLVLGLAAANTDPQIWPESHVGAENSAHLSFSNGEHRCPYPAPLLADVMARTAVETLMEHLPDLVLSVEPGELTWRPSIWMRGLTSLPVEFTPAAR</sequence>
<proteinExistence type="inferred from homology"/>
<evidence type="ECO:0000313" key="2">
    <source>
        <dbReference type="EMBL" id="AOT61540.1"/>
    </source>
</evidence>
<reference evidence="2 3" key="1">
    <citation type="submission" date="2016-09" db="EMBL/GenBank/DDBJ databases">
        <title>Streptomyces rubrolavendulae MJM4426 Genome sequencing and assembly.</title>
        <authorList>
            <person name="Kim J.-G."/>
        </authorList>
    </citation>
    <scope>NUCLEOTIDE SEQUENCE [LARGE SCALE GENOMIC DNA]</scope>
    <source>
        <strain evidence="2 3">MJM4426</strain>
    </source>
</reference>
<organism evidence="2 3">
    <name type="scientific">Streptomyces rubrolavendulae</name>
    <dbReference type="NCBI Taxonomy" id="285473"/>
    <lineage>
        <taxon>Bacteria</taxon>
        <taxon>Bacillati</taxon>
        <taxon>Actinomycetota</taxon>
        <taxon>Actinomycetes</taxon>
        <taxon>Kitasatosporales</taxon>
        <taxon>Streptomycetaceae</taxon>
        <taxon>Streptomyces</taxon>
    </lineage>
</organism>
<keyword evidence="3" id="KW-1185">Reference proteome</keyword>
<dbReference type="PANTHER" id="PTHR46696:SF1">
    <property type="entry name" value="CYTOCHROME P450 YJIB-RELATED"/>
    <property type="match status" value="1"/>
</dbReference>
<dbReference type="Proteomes" id="UP000095349">
    <property type="component" value="Chromosome"/>
</dbReference>
<gene>
    <name evidence="2" type="primary">vdh_2</name>
    <name evidence="2" type="ORF">A4G23_04428</name>
</gene>
<dbReference type="EMBL" id="CP017316">
    <property type="protein sequence ID" value="AOT61540.1"/>
    <property type="molecule type" value="Genomic_DNA"/>
</dbReference>
<evidence type="ECO:0000313" key="3">
    <source>
        <dbReference type="Proteomes" id="UP000095349"/>
    </source>
</evidence>
<comment type="similarity">
    <text evidence="1">Belongs to the cytochrome P450 family.</text>
</comment>
<dbReference type="SUPFAM" id="SSF48264">
    <property type="entry name" value="Cytochrome P450"/>
    <property type="match status" value="1"/>
</dbReference>
<dbReference type="EC" id="1.14.15.15" evidence="2"/>
<dbReference type="InterPro" id="IPR002397">
    <property type="entry name" value="Cyt_P450_B"/>
</dbReference>
<dbReference type="GO" id="GO:0020037">
    <property type="term" value="F:heme binding"/>
    <property type="evidence" value="ECO:0007669"/>
    <property type="project" value="InterPro"/>
</dbReference>
<dbReference type="PANTHER" id="PTHR46696">
    <property type="entry name" value="P450, PUTATIVE (EUROFUNG)-RELATED"/>
    <property type="match status" value="1"/>
</dbReference>
<dbReference type="STRING" id="285473.A4G23_04428"/>
<dbReference type="PRINTS" id="PR00359">
    <property type="entry name" value="BP450"/>
</dbReference>
<protein>
    <submittedName>
        <fullName evidence="2">Vitamin D(3) 25-hydroxylase</fullName>
        <ecNumber evidence="2">1.14.15.15</ecNumber>
    </submittedName>
</protein>
<name>A0A1D8G7W3_9ACTN</name>
<dbReference type="RefSeq" id="WP_031129652.1">
    <property type="nucleotide sequence ID" value="NZ_CP017316.1"/>
</dbReference>
<dbReference type="Gene3D" id="1.10.630.10">
    <property type="entry name" value="Cytochrome P450"/>
    <property type="match status" value="1"/>
</dbReference>
<dbReference type="GO" id="GO:0005506">
    <property type="term" value="F:iron ion binding"/>
    <property type="evidence" value="ECO:0007669"/>
    <property type="project" value="InterPro"/>
</dbReference>
<dbReference type="OrthoDB" id="4133219at2"/>
<dbReference type="GeneID" id="91405941"/>
<evidence type="ECO:0000256" key="1">
    <source>
        <dbReference type="ARBA" id="ARBA00010617"/>
    </source>
</evidence>
<dbReference type="AlphaFoldDB" id="A0A1D8G7W3"/>
<dbReference type="PATRIC" id="fig|285473.5.peg.4651"/>
<accession>A0A1D8G7W3</accession>
<dbReference type="CDD" id="cd20623">
    <property type="entry name" value="CYP_unk"/>
    <property type="match status" value="1"/>
</dbReference>